<name>A0A5M6CFT5_9FLAO</name>
<dbReference type="EMBL" id="VWSG01000011">
    <property type="protein sequence ID" value="KAA5532782.1"/>
    <property type="molecule type" value="Genomic_DNA"/>
</dbReference>
<proteinExistence type="predicted"/>
<organism evidence="1 2">
    <name type="scientific">Paenimyroides baculatum</name>
    <dbReference type="NCBI Taxonomy" id="2608000"/>
    <lineage>
        <taxon>Bacteria</taxon>
        <taxon>Pseudomonadati</taxon>
        <taxon>Bacteroidota</taxon>
        <taxon>Flavobacteriia</taxon>
        <taxon>Flavobacteriales</taxon>
        <taxon>Flavobacteriaceae</taxon>
        <taxon>Paenimyroides</taxon>
    </lineage>
</organism>
<keyword evidence="2" id="KW-1185">Reference proteome</keyword>
<accession>A0A5M6CFT5</accession>
<reference evidence="1 2" key="1">
    <citation type="submission" date="2019-09" db="EMBL/GenBank/DDBJ databases">
        <title>Genome sequence and assembly of Flavobacterium sp.</title>
        <authorList>
            <person name="Chhetri G."/>
        </authorList>
    </citation>
    <scope>NUCLEOTIDE SEQUENCE [LARGE SCALE GENOMIC DNA]</scope>
    <source>
        <strain evidence="1 2">SNL9</strain>
    </source>
</reference>
<dbReference type="AlphaFoldDB" id="A0A5M6CFT5"/>
<evidence type="ECO:0000313" key="2">
    <source>
        <dbReference type="Proteomes" id="UP000325141"/>
    </source>
</evidence>
<dbReference type="RefSeq" id="WP_150013976.1">
    <property type="nucleotide sequence ID" value="NZ_VWSG01000011.1"/>
</dbReference>
<evidence type="ECO:0008006" key="3">
    <source>
        <dbReference type="Google" id="ProtNLM"/>
    </source>
</evidence>
<evidence type="ECO:0000313" key="1">
    <source>
        <dbReference type="EMBL" id="KAA5532782.1"/>
    </source>
</evidence>
<sequence>MTKQDKIKEAYGEYYDKVKNNIDDSGWCTMINKDNVFVSPTCLDLGMTREYYDNNIEGGYFSDSNTHKWRPKSLIGIENNNGWVKIESEDDNPKYDGNYFVIDNDSYKSISIQCYYGNGSWDCHLNITHYHPIALPKPPIY</sequence>
<protein>
    <recommendedName>
        <fullName evidence="3">DUF551 domain-containing protein</fullName>
    </recommendedName>
</protein>
<comment type="caution">
    <text evidence="1">The sequence shown here is derived from an EMBL/GenBank/DDBJ whole genome shotgun (WGS) entry which is preliminary data.</text>
</comment>
<gene>
    <name evidence="1" type="ORF">F0460_13130</name>
</gene>
<dbReference type="Proteomes" id="UP000325141">
    <property type="component" value="Unassembled WGS sequence"/>
</dbReference>